<dbReference type="InterPro" id="IPR036638">
    <property type="entry name" value="HLH_DNA-bd_sf"/>
</dbReference>
<dbReference type="GO" id="GO:0003700">
    <property type="term" value="F:DNA-binding transcription factor activity"/>
    <property type="evidence" value="ECO:0007669"/>
    <property type="project" value="TreeGrafter"/>
</dbReference>
<feature type="compositionally biased region" description="Basic and acidic residues" evidence="7">
    <location>
        <begin position="39"/>
        <end position="48"/>
    </location>
</feature>
<evidence type="ECO:0000256" key="5">
    <source>
        <dbReference type="ARBA" id="ARBA00023242"/>
    </source>
</evidence>
<protein>
    <recommendedName>
        <fullName evidence="8">BHLH domain-containing protein</fullName>
    </recommendedName>
</protein>
<keyword evidence="6" id="KW-0175">Coiled coil</keyword>
<dbReference type="InterPro" id="IPR011598">
    <property type="entry name" value="bHLH_dom"/>
</dbReference>
<reference evidence="9" key="1">
    <citation type="submission" date="2023-03" db="EMBL/GenBank/DDBJ databases">
        <title>Massive genome expansion in bonnet fungi (Mycena s.s.) driven by repeated elements and novel gene families across ecological guilds.</title>
        <authorList>
            <consortium name="Lawrence Berkeley National Laboratory"/>
            <person name="Harder C.B."/>
            <person name="Miyauchi S."/>
            <person name="Viragh M."/>
            <person name="Kuo A."/>
            <person name="Thoen E."/>
            <person name="Andreopoulos B."/>
            <person name="Lu D."/>
            <person name="Skrede I."/>
            <person name="Drula E."/>
            <person name="Henrissat B."/>
            <person name="Morin E."/>
            <person name="Kohler A."/>
            <person name="Barry K."/>
            <person name="LaButti K."/>
            <person name="Morin E."/>
            <person name="Salamov A."/>
            <person name="Lipzen A."/>
            <person name="Mereny Z."/>
            <person name="Hegedus B."/>
            <person name="Baldrian P."/>
            <person name="Stursova M."/>
            <person name="Weitz H."/>
            <person name="Taylor A."/>
            <person name="Grigoriev I.V."/>
            <person name="Nagy L.G."/>
            <person name="Martin F."/>
            <person name="Kauserud H."/>
        </authorList>
    </citation>
    <scope>NUCLEOTIDE SEQUENCE</scope>
    <source>
        <strain evidence="9">9284</strain>
    </source>
</reference>
<dbReference type="PANTHER" id="PTHR10328">
    <property type="entry name" value="PROTEIN MAX MYC-ASSOCIATED FACTOR X"/>
    <property type="match status" value="1"/>
</dbReference>
<dbReference type="EMBL" id="JARKIF010000023">
    <property type="protein sequence ID" value="KAJ7615843.1"/>
    <property type="molecule type" value="Genomic_DNA"/>
</dbReference>
<dbReference type="GO" id="GO:0046983">
    <property type="term" value="F:protein dimerization activity"/>
    <property type="evidence" value="ECO:0007669"/>
    <property type="project" value="InterPro"/>
</dbReference>
<dbReference type="PROSITE" id="PS50888">
    <property type="entry name" value="BHLH"/>
    <property type="match status" value="1"/>
</dbReference>
<feature type="compositionally biased region" description="Polar residues" evidence="7">
    <location>
        <begin position="218"/>
        <end position="229"/>
    </location>
</feature>
<feature type="coiled-coil region" evidence="6">
    <location>
        <begin position="98"/>
        <end position="125"/>
    </location>
</feature>
<evidence type="ECO:0000313" key="9">
    <source>
        <dbReference type="EMBL" id="KAJ7615843.1"/>
    </source>
</evidence>
<keyword evidence="10" id="KW-1185">Reference proteome</keyword>
<feature type="region of interest" description="Disordered" evidence="7">
    <location>
        <begin position="1"/>
        <end position="48"/>
    </location>
</feature>
<dbReference type="Proteomes" id="UP001221142">
    <property type="component" value="Unassembled WGS sequence"/>
</dbReference>
<keyword evidence="4" id="KW-0804">Transcription</keyword>
<dbReference type="GO" id="GO:0045944">
    <property type="term" value="P:positive regulation of transcription by RNA polymerase II"/>
    <property type="evidence" value="ECO:0007669"/>
    <property type="project" value="TreeGrafter"/>
</dbReference>
<keyword evidence="3" id="KW-0010">Activator</keyword>
<evidence type="ECO:0000256" key="1">
    <source>
        <dbReference type="ARBA" id="ARBA00023015"/>
    </source>
</evidence>
<dbReference type="SMART" id="SM00353">
    <property type="entry name" value="HLH"/>
    <property type="match status" value="1"/>
</dbReference>
<feature type="compositionally biased region" description="Pro residues" evidence="7">
    <location>
        <begin position="194"/>
        <end position="207"/>
    </location>
</feature>
<feature type="compositionally biased region" description="Acidic residues" evidence="7">
    <location>
        <begin position="161"/>
        <end position="171"/>
    </location>
</feature>
<feature type="domain" description="BHLH" evidence="8">
    <location>
        <begin position="42"/>
        <end position="94"/>
    </location>
</feature>
<evidence type="ECO:0000256" key="2">
    <source>
        <dbReference type="ARBA" id="ARBA00023125"/>
    </source>
</evidence>
<feature type="compositionally biased region" description="Polar residues" evidence="7">
    <location>
        <begin position="1"/>
        <end position="10"/>
    </location>
</feature>
<dbReference type="Gene3D" id="4.10.280.10">
    <property type="entry name" value="Helix-loop-helix DNA-binding domain"/>
    <property type="match status" value="1"/>
</dbReference>
<keyword evidence="2" id="KW-0238">DNA-binding</keyword>
<proteinExistence type="predicted"/>
<accession>A0AAD7BBA9</accession>
<evidence type="ECO:0000256" key="4">
    <source>
        <dbReference type="ARBA" id="ARBA00023163"/>
    </source>
</evidence>
<dbReference type="AlphaFoldDB" id="A0AAD7BBA9"/>
<evidence type="ECO:0000259" key="8">
    <source>
        <dbReference type="PROSITE" id="PS50888"/>
    </source>
</evidence>
<dbReference type="SUPFAM" id="SSF47459">
    <property type="entry name" value="HLH, helix-loop-helix DNA-binding domain"/>
    <property type="match status" value="1"/>
</dbReference>
<sequence length="352" mass="38276">MASPTSTIVTKTEPTPASPTPDPASSPTSEKRRAPRRASTAERRATHNAVERMRRETLNGRFLTLASLLPPLAALRRPSKAAIVGSSIATLHAARRHRVLAAQTLRNVTQEAETLRREINTWRARASIPPLETPIRPEAHAAVLRGEIEEIDVEVLLEEAGDVEEGDEDEGGVSPETPADRFAFAPEFDMRIPPPPMGMPMPGPRTPSSPSSASSGSWEGSRTPPSSAGMSMPIPMQGGVEAVLKQQMYMQQQQMYDARHKMAQIARAQAQMAASVQQQQQMQIQHGHGAGYDLGLGLGFDEEQGMGDGWANANPQHPAFYSQQQHGHGQGYFDPVYGGQGHYMHQSSAHFT</sequence>
<keyword evidence="5" id="KW-0539">Nucleus</keyword>
<comment type="caution">
    <text evidence="9">The sequence shown here is derived from an EMBL/GenBank/DDBJ whole genome shotgun (WGS) entry which is preliminary data.</text>
</comment>
<feature type="region of interest" description="Disordered" evidence="7">
    <location>
        <begin position="194"/>
        <end position="234"/>
    </location>
</feature>
<dbReference type="GO" id="GO:0003677">
    <property type="term" value="F:DNA binding"/>
    <property type="evidence" value="ECO:0007669"/>
    <property type="project" value="UniProtKB-KW"/>
</dbReference>
<keyword evidence="1" id="KW-0805">Transcription regulation</keyword>
<organism evidence="9 10">
    <name type="scientific">Roridomyces roridus</name>
    <dbReference type="NCBI Taxonomy" id="1738132"/>
    <lineage>
        <taxon>Eukaryota</taxon>
        <taxon>Fungi</taxon>
        <taxon>Dikarya</taxon>
        <taxon>Basidiomycota</taxon>
        <taxon>Agaricomycotina</taxon>
        <taxon>Agaricomycetes</taxon>
        <taxon>Agaricomycetidae</taxon>
        <taxon>Agaricales</taxon>
        <taxon>Marasmiineae</taxon>
        <taxon>Mycenaceae</taxon>
        <taxon>Roridomyces</taxon>
    </lineage>
</organism>
<dbReference type="Pfam" id="PF00010">
    <property type="entry name" value="HLH"/>
    <property type="match status" value="1"/>
</dbReference>
<evidence type="ECO:0000313" key="10">
    <source>
        <dbReference type="Proteomes" id="UP001221142"/>
    </source>
</evidence>
<evidence type="ECO:0000256" key="7">
    <source>
        <dbReference type="SAM" id="MobiDB-lite"/>
    </source>
</evidence>
<evidence type="ECO:0000256" key="3">
    <source>
        <dbReference type="ARBA" id="ARBA00023159"/>
    </source>
</evidence>
<feature type="compositionally biased region" description="Low complexity" evidence="7">
    <location>
        <begin position="208"/>
        <end position="217"/>
    </location>
</feature>
<evidence type="ECO:0000256" key="6">
    <source>
        <dbReference type="SAM" id="Coils"/>
    </source>
</evidence>
<gene>
    <name evidence="9" type="ORF">FB45DRAFT_234499</name>
</gene>
<name>A0AAD7BBA9_9AGAR</name>
<dbReference type="GO" id="GO:0090575">
    <property type="term" value="C:RNA polymerase II transcription regulator complex"/>
    <property type="evidence" value="ECO:0007669"/>
    <property type="project" value="TreeGrafter"/>
</dbReference>
<dbReference type="PANTHER" id="PTHR10328:SF3">
    <property type="entry name" value="PROTEIN MAX"/>
    <property type="match status" value="1"/>
</dbReference>
<feature type="region of interest" description="Disordered" evidence="7">
    <location>
        <begin position="161"/>
        <end position="180"/>
    </location>
</feature>